<dbReference type="Pfam" id="PF00395">
    <property type="entry name" value="SLH"/>
    <property type="match status" value="3"/>
</dbReference>
<dbReference type="RefSeq" id="WP_133052381.1">
    <property type="nucleotide sequence ID" value="NZ_NCTU01000229.1"/>
</dbReference>
<feature type="non-terminal residue" evidence="3">
    <location>
        <position position="244"/>
    </location>
</feature>
<keyword evidence="1" id="KW-0732">Signal</keyword>
<feature type="domain" description="SLH" evidence="2">
    <location>
        <begin position="30"/>
        <end position="93"/>
    </location>
</feature>
<evidence type="ECO:0000313" key="4">
    <source>
        <dbReference type="Proteomes" id="UP000244856"/>
    </source>
</evidence>
<dbReference type="PANTHER" id="PTHR43308:SF1">
    <property type="entry name" value="OUTER MEMBRANE PROTEIN ALPHA"/>
    <property type="match status" value="1"/>
</dbReference>
<feature type="chain" id="PRO_5041418086" evidence="1">
    <location>
        <begin position="30"/>
        <end position="244"/>
    </location>
</feature>
<comment type="caution">
    <text evidence="3">The sequence shown here is derived from an EMBL/GenBank/DDBJ whole genome shotgun (WGS) entry which is preliminary data.</text>
</comment>
<gene>
    <name evidence="3" type="ORF">B7T07_23585</name>
</gene>
<dbReference type="PROSITE" id="PS51272">
    <property type="entry name" value="SLH"/>
    <property type="match status" value="3"/>
</dbReference>
<dbReference type="PANTHER" id="PTHR43308">
    <property type="entry name" value="OUTER MEMBRANE PROTEIN ALPHA-RELATED"/>
    <property type="match status" value="1"/>
</dbReference>
<proteinExistence type="predicted"/>
<evidence type="ECO:0000256" key="1">
    <source>
        <dbReference type="SAM" id="SignalP"/>
    </source>
</evidence>
<accession>A0AA44Z590</accession>
<reference evidence="3 4" key="1">
    <citation type="submission" date="2017-04" db="EMBL/GenBank/DDBJ databases">
        <title>Cronobacter sakazakii, ST83 Lineage Isolates.</title>
        <authorList>
            <person name="Chase H."/>
            <person name="Tall B."/>
            <person name="Gopinath G."/>
            <person name="Lehner A."/>
        </authorList>
    </citation>
    <scope>NUCLEOTIDE SEQUENCE [LARGE SCALE GENOMIC DNA]</scope>
    <source>
        <strain evidence="3 4">MOD1_Comp15</strain>
    </source>
</reference>
<name>A0AA44Z590_CROSK</name>
<dbReference type="InterPro" id="IPR051465">
    <property type="entry name" value="Cell_Envelope_Struct_Comp"/>
</dbReference>
<evidence type="ECO:0000313" key="3">
    <source>
        <dbReference type="EMBL" id="PUV95301.1"/>
    </source>
</evidence>
<dbReference type="InterPro" id="IPR001119">
    <property type="entry name" value="SLH_dom"/>
</dbReference>
<feature type="signal peptide" evidence="1">
    <location>
        <begin position="1"/>
        <end position="29"/>
    </location>
</feature>
<protein>
    <submittedName>
        <fullName evidence="3">S-layer protein</fullName>
    </submittedName>
</protein>
<dbReference type="AlphaFoldDB" id="A0AA44Z590"/>
<evidence type="ECO:0000259" key="2">
    <source>
        <dbReference type="PROSITE" id="PS51272"/>
    </source>
</evidence>
<dbReference type="EMBL" id="NCTU01000229">
    <property type="protein sequence ID" value="PUV95301.1"/>
    <property type="molecule type" value="Genomic_DNA"/>
</dbReference>
<dbReference type="Proteomes" id="UP000244856">
    <property type="component" value="Unassembled WGS sequence"/>
</dbReference>
<organism evidence="3 4">
    <name type="scientific">Cronobacter sakazakii</name>
    <name type="common">Enterobacter sakazakii</name>
    <dbReference type="NCBI Taxonomy" id="28141"/>
    <lineage>
        <taxon>Bacteria</taxon>
        <taxon>Pseudomonadati</taxon>
        <taxon>Pseudomonadota</taxon>
        <taxon>Gammaproteobacteria</taxon>
        <taxon>Enterobacterales</taxon>
        <taxon>Enterobacteriaceae</taxon>
        <taxon>Cronobacter</taxon>
    </lineage>
</organism>
<feature type="domain" description="SLH" evidence="2">
    <location>
        <begin position="94"/>
        <end position="153"/>
    </location>
</feature>
<feature type="domain" description="SLH" evidence="2">
    <location>
        <begin position="154"/>
        <end position="215"/>
    </location>
</feature>
<sequence length="244" mass="25992">MAKTNSYKKLIAGTMTAAMVAGVVSPVAAAGKSFPDVPAKFWAEDSINYLVEKGAVKGNDAGLFEPGKEITRAEAATMMAQILNLPIEENAKPSYPDAQEGWAVKYIAAVEKAGVVKGKDNGKFEPNGKIDRVSMASMLVEAYKLDTKVNGTPATKFPDLEKTWGKAKANILVELGISAGTTATTWEPEKTVTKAEAAQFIAKTDKDFGTAAVTVESAKAVTTQKVEVKFNKAVEKLTKEDVKV</sequence>